<feature type="domain" description="Syntaxin N-terminal" evidence="3">
    <location>
        <begin position="38"/>
        <end position="116"/>
    </location>
</feature>
<keyword evidence="2" id="KW-0812">Transmembrane</keyword>
<keyword evidence="6" id="KW-1267">Proteomics identification</keyword>
<dbReference type="GO" id="GO:0016020">
    <property type="term" value="C:membrane"/>
    <property type="evidence" value="ECO:0007669"/>
    <property type="project" value="InterPro"/>
</dbReference>
<evidence type="ECO:0000313" key="4">
    <source>
        <dbReference type="EnsemblPlants" id="Zm00001eb213370_P001"/>
    </source>
</evidence>
<proteinExistence type="evidence at protein level"/>
<feature type="coiled-coil region" evidence="1">
    <location>
        <begin position="39"/>
        <end position="66"/>
    </location>
</feature>
<evidence type="ECO:0000256" key="2">
    <source>
        <dbReference type="SAM" id="Phobius"/>
    </source>
</evidence>
<dbReference type="Gene3D" id="1.20.5.110">
    <property type="match status" value="1"/>
</dbReference>
<dbReference type="Proteomes" id="UP000007305">
    <property type="component" value="Chromosome 5"/>
</dbReference>
<dbReference type="Gramene" id="Zm00001eb213370_T001">
    <property type="protein sequence ID" value="Zm00001eb213370_P001"/>
    <property type="gene ID" value="Zm00001eb213370"/>
</dbReference>
<dbReference type="EnsemblPlants" id="Zm00001eb213370_T001">
    <property type="protein sequence ID" value="Zm00001eb213370_P001"/>
    <property type="gene ID" value="Zm00001eb213370"/>
</dbReference>
<feature type="transmembrane region" description="Helical" evidence="2">
    <location>
        <begin position="120"/>
        <end position="140"/>
    </location>
</feature>
<dbReference type="InParanoid" id="A0A804P7F9"/>
<reference evidence="5" key="1">
    <citation type="journal article" date="2009" name="Science">
        <title>The B73 maize genome: complexity, diversity, and dynamics.</title>
        <authorList>
            <person name="Schnable P.S."/>
            <person name="Ware D."/>
            <person name="Fulton R.S."/>
            <person name="Stein J.C."/>
            <person name="Wei F."/>
            <person name="Pasternak S."/>
            <person name="Liang C."/>
            <person name="Zhang J."/>
            <person name="Fulton L."/>
            <person name="Graves T.A."/>
            <person name="Minx P."/>
            <person name="Reily A.D."/>
            <person name="Courtney L."/>
            <person name="Kruchowski S.S."/>
            <person name="Tomlinson C."/>
            <person name="Strong C."/>
            <person name="Delehaunty K."/>
            <person name="Fronick C."/>
            <person name="Courtney B."/>
            <person name="Rock S.M."/>
            <person name="Belter E."/>
            <person name="Du F."/>
            <person name="Kim K."/>
            <person name="Abbott R.M."/>
            <person name="Cotton M."/>
            <person name="Levy A."/>
            <person name="Marchetto P."/>
            <person name="Ochoa K."/>
            <person name="Jackson S.M."/>
            <person name="Gillam B."/>
            <person name="Chen W."/>
            <person name="Yan L."/>
            <person name="Higginbotham J."/>
            <person name="Cardenas M."/>
            <person name="Waligorski J."/>
            <person name="Applebaum E."/>
            <person name="Phelps L."/>
            <person name="Falcone J."/>
            <person name="Kanchi K."/>
            <person name="Thane T."/>
            <person name="Scimone A."/>
            <person name="Thane N."/>
            <person name="Henke J."/>
            <person name="Wang T."/>
            <person name="Ruppert J."/>
            <person name="Shah N."/>
            <person name="Rotter K."/>
            <person name="Hodges J."/>
            <person name="Ingenthron E."/>
            <person name="Cordes M."/>
            <person name="Kohlberg S."/>
            <person name="Sgro J."/>
            <person name="Delgado B."/>
            <person name="Mead K."/>
            <person name="Chinwalla A."/>
            <person name="Leonard S."/>
            <person name="Crouse K."/>
            <person name="Collura K."/>
            <person name="Kudrna D."/>
            <person name="Currie J."/>
            <person name="He R."/>
            <person name="Angelova A."/>
            <person name="Rajasekar S."/>
            <person name="Mueller T."/>
            <person name="Lomeli R."/>
            <person name="Scara G."/>
            <person name="Ko A."/>
            <person name="Delaney K."/>
            <person name="Wissotski M."/>
            <person name="Lopez G."/>
            <person name="Campos D."/>
            <person name="Braidotti M."/>
            <person name="Ashley E."/>
            <person name="Golser W."/>
            <person name="Kim H."/>
            <person name="Lee S."/>
            <person name="Lin J."/>
            <person name="Dujmic Z."/>
            <person name="Kim W."/>
            <person name="Talag J."/>
            <person name="Zuccolo A."/>
            <person name="Fan C."/>
            <person name="Sebastian A."/>
            <person name="Kramer M."/>
            <person name="Spiegel L."/>
            <person name="Nascimento L."/>
            <person name="Zutavern T."/>
            <person name="Miller B."/>
            <person name="Ambroise C."/>
            <person name="Muller S."/>
            <person name="Spooner W."/>
            <person name="Narechania A."/>
            <person name="Ren L."/>
            <person name="Wei S."/>
            <person name="Kumari S."/>
            <person name="Faga B."/>
            <person name="Levy M.J."/>
            <person name="McMahan L."/>
            <person name="Van Buren P."/>
            <person name="Vaughn M.W."/>
            <person name="Ying K."/>
            <person name="Yeh C.-T."/>
            <person name="Emrich S.J."/>
            <person name="Jia Y."/>
            <person name="Kalyanaraman A."/>
            <person name="Hsia A.-P."/>
            <person name="Barbazuk W.B."/>
            <person name="Baucom R.S."/>
            <person name="Brutnell T.P."/>
            <person name="Carpita N.C."/>
            <person name="Chaparro C."/>
            <person name="Chia J.-M."/>
            <person name="Deragon J.-M."/>
            <person name="Estill J.C."/>
            <person name="Fu Y."/>
            <person name="Jeddeloh J.A."/>
            <person name="Han Y."/>
            <person name="Lee H."/>
            <person name="Li P."/>
            <person name="Lisch D.R."/>
            <person name="Liu S."/>
            <person name="Liu Z."/>
            <person name="Nagel D.H."/>
            <person name="McCann M.C."/>
            <person name="SanMiguel P."/>
            <person name="Myers A.M."/>
            <person name="Nettleton D."/>
            <person name="Nguyen J."/>
            <person name="Penning B.W."/>
            <person name="Ponnala L."/>
            <person name="Schneider K.L."/>
            <person name="Schwartz D.C."/>
            <person name="Sharma A."/>
            <person name="Soderlund C."/>
            <person name="Springer N.M."/>
            <person name="Sun Q."/>
            <person name="Wang H."/>
            <person name="Waterman M."/>
            <person name="Westerman R."/>
            <person name="Wolfgruber T.K."/>
            <person name="Yang L."/>
            <person name="Yu Y."/>
            <person name="Zhang L."/>
            <person name="Zhou S."/>
            <person name="Zhu Q."/>
            <person name="Bennetzen J.L."/>
            <person name="Dawe R.K."/>
            <person name="Jiang J."/>
            <person name="Jiang N."/>
            <person name="Presting G.G."/>
            <person name="Wessler S.R."/>
            <person name="Aluru S."/>
            <person name="Martienssen R.A."/>
            <person name="Clifton S.W."/>
            <person name="McCombie W.R."/>
            <person name="Wing R.A."/>
            <person name="Wilson R.K."/>
        </authorList>
    </citation>
    <scope>NUCLEOTIDE SEQUENCE [LARGE SCALE GENOMIC DNA]</scope>
    <source>
        <strain evidence="5">cv. B73</strain>
    </source>
</reference>
<dbReference type="AlphaFoldDB" id="A0A804P7F9"/>
<protein>
    <recommendedName>
        <fullName evidence="3">Syntaxin N-terminal domain-containing protein</fullName>
    </recommendedName>
</protein>
<keyword evidence="2" id="KW-1133">Transmembrane helix</keyword>
<evidence type="ECO:0000313" key="5">
    <source>
        <dbReference type="Proteomes" id="UP000007305"/>
    </source>
</evidence>
<evidence type="ECO:0000259" key="3">
    <source>
        <dbReference type="Pfam" id="PF00804"/>
    </source>
</evidence>
<accession>A0A804P7F9</accession>
<organism evidence="4 5">
    <name type="scientific">Zea mays</name>
    <name type="common">Maize</name>
    <dbReference type="NCBI Taxonomy" id="4577"/>
    <lineage>
        <taxon>Eukaryota</taxon>
        <taxon>Viridiplantae</taxon>
        <taxon>Streptophyta</taxon>
        <taxon>Embryophyta</taxon>
        <taxon>Tracheophyta</taxon>
        <taxon>Spermatophyta</taxon>
        <taxon>Magnoliopsida</taxon>
        <taxon>Liliopsida</taxon>
        <taxon>Poales</taxon>
        <taxon>Poaceae</taxon>
        <taxon>PACMAD clade</taxon>
        <taxon>Panicoideae</taxon>
        <taxon>Andropogonodae</taxon>
        <taxon>Andropogoneae</taxon>
        <taxon>Tripsacinae</taxon>
        <taxon>Zea</taxon>
    </lineage>
</organism>
<name>A0A804P7F9_MAIZE</name>
<evidence type="ECO:0007829" key="6">
    <source>
        <dbReference type="PeptideAtlas" id="A0A804P7F9"/>
    </source>
</evidence>
<sequence>MNSLFSSSWKRGVGDGGDIESGGVEMSALLPGAAAGASLDRLFEDVESIKDELRDLERIQRSLHDANEGGKSLHAAAAVRNLRTRMDADVAAAIEKAKVVKHRLESLQVARKHHTSTRKWICIAILILLLVILVIVLPIVS</sequence>
<reference evidence="4" key="2">
    <citation type="submission" date="2019-07" db="EMBL/GenBank/DDBJ databases">
        <authorList>
            <person name="Seetharam A."/>
            <person name="Woodhouse M."/>
            <person name="Cannon E."/>
        </authorList>
    </citation>
    <scope>NUCLEOTIDE SEQUENCE [LARGE SCALE GENOMIC DNA]</scope>
    <source>
        <strain evidence="4">cv. B73</strain>
    </source>
</reference>
<keyword evidence="2" id="KW-0472">Membrane</keyword>
<keyword evidence="5" id="KW-1185">Reference proteome</keyword>
<dbReference type="InterPro" id="IPR006011">
    <property type="entry name" value="Syntaxin_N"/>
</dbReference>
<keyword evidence="1" id="KW-0175">Coiled coil</keyword>
<dbReference type="Pfam" id="PF00804">
    <property type="entry name" value="Syntaxin"/>
    <property type="match status" value="1"/>
</dbReference>
<evidence type="ECO:0000256" key="1">
    <source>
        <dbReference type="SAM" id="Coils"/>
    </source>
</evidence>
<reference evidence="4" key="3">
    <citation type="submission" date="2021-05" db="UniProtKB">
        <authorList>
            <consortium name="EnsemblPlants"/>
        </authorList>
    </citation>
    <scope>IDENTIFICATION</scope>
    <source>
        <strain evidence="4">cv. B73</strain>
    </source>
</reference>